<reference evidence="4" key="1">
    <citation type="submission" date="2025-08" db="UniProtKB">
        <authorList>
            <consortium name="RefSeq"/>
        </authorList>
    </citation>
    <scope>IDENTIFICATION</scope>
</reference>
<dbReference type="KEGG" id="goe:100907048"/>
<dbReference type="Proteomes" id="UP000694867">
    <property type="component" value="Unplaced"/>
</dbReference>
<evidence type="ECO:0000256" key="1">
    <source>
        <dbReference type="SAM" id="Coils"/>
    </source>
</evidence>
<dbReference type="SMART" id="SM01022">
    <property type="entry name" value="ASCH"/>
    <property type="match status" value="1"/>
</dbReference>
<dbReference type="InterPro" id="IPR007374">
    <property type="entry name" value="ASCH_domain"/>
</dbReference>
<dbReference type="PANTHER" id="PTHR12963:SF4">
    <property type="entry name" value="ACTIVATING SIGNAL COINTEGRATOR 1"/>
    <property type="match status" value="1"/>
</dbReference>
<name>A0AAJ7SIN6_9ACAR</name>
<dbReference type="CDD" id="cd06554">
    <property type="entry name" value="ASCH_ASC-1_like"/>
    <property type="match status" value="1"/>
</dbReference>
<dbReference type="AlphaFoldDB" id="A0AAJ7SIN6"/>
<evidence type="ECO:0000313" key="4">
    <source>
        <dbReference type="RefSeq" id="XP_028968608.1"/>
    </source>
</evidence>
<dbReference type="GO" id="GO:0008270">
    <property type="term" value="F:zinc ion binding"/>
    <property type="evidence" value="ECO:0007669"/>
    <property type="project" value="InterPro"/>
</dbReference>
<feature type="coiled-coil region" evidence="1">
    <location>
        <begin position="87"/>
        <end position="117"/>
    </location>
</feature>
<dbReference type="GO" id="GO:0180022">
    <property type="term" value="C:RQC-trigger complex"/>
    <property type="evidence" value="ECO:0007669"/>
    <property type="project" value="InterPro"/>
</dbReference>
<evidence type="ECO:0000259" key="2">
    <source>
        <dbReference type="SMART" id="SM01022"/>
    </source>
</evidence>
<dbReference type="Pfam" id="PF23134">
    <property type="entry name" value="TRIP4_3rd"/>
    <property type="match status" value="1"/>
</dbReference>
<sequence length="398" mass="45705">MSLRRRSYQRTRECPSEKTIKKFVNLYSDEGKDRETILLSGRHPCNCLASRHQLINNCISCGRIVCQQEGSGSCLTCGELVATPREMEMLVKDSRKANQLRQKIEEQDAALAKAVAHKDRLIEFDRTCAKRTQIIDDDRDYFSSENKWLTQKERKALRESEEKRDTSRRSRVTKIDIDFEGKKVTEKLEELPELYSSSTLGAIETAYEESPSYLSKKTLVDLEFVETGIILTNTAKSDEMNLSRIQDSHLKEISDDGWCLSIHQPYASLLIAGIKKHEGRHWFHAHRGRLWIHAASKQPTREEQESVIRAYKLISPVELPASMEFPTGVLLGCVDVMDCIPQSKYRETFPHGEISDPYVFICEHPHPLKTQFPMKGGPKIFKLDNKLLNAARKQVMFD</sequence>
<proteinExistence type="predicted"/>
<dbReference type="InterPro" id="IPR039128">
    <property type="entry name" value="TRIP4-like"/>
</dbReference>
<dbReference type="InterPro" id="IPR009349">
    <property type="entry name" value="TRIP4/RQT4_C2HC5_Znf"/>
</dbReference>
<dbReference type="FunFam" id="2.30.130.30:FF:000006">
    <property type="entry name" value="Putative_zinc_finger_motif_-_C2HC5-type /ASCH_domain_containing_protein_-_putative"/>
    <property type="match status" value="1"/>
</dbReference>
<protein>
    <submittedName>
        <fullName evidence="4">Activating signal cointegrator 1</fullName>
    </submittedName>
</protein>
<dbReference type="InterPro" id="IPR056993">
    <property type="entry name" value="TRIP4_3rd_dom"/>
</dbReference>
<dbReference type="Gene3D" id="2.30.130.30">
    <property type="entry name" value="Hypothetical protein"/>
    <property type="match status" value="1"/>
</dbReference>
<dbReference type="RefSeq" id="XP_028968608.1">
    <property type="nucleotide sequence ID" value="XM_029112775.1"/>
</dbReference>
<dbReference type="InterPro" id="IPR015947">
    <property type="entry name" value="PUA-like_sf"/>
</dbReference>
<keyword evidence="3" id="KW-1185">Reference proteome</keyword>
<feature type="domain" description="ASCH" evidence="2">
    <location>
        <begin position="260"/>
        <end position="369"/>
    </location>
</feature>
<dbReference type="GeneID" id="100907048"/>
<dbReference type="SUPFAM" id="SSF88697">
    <property type="entry name" value="PUA domain-like"/>
    <property type="match status" value="1"/>
</dbReference>
<dbReference type="Pfam" id="PF06221">
    <property type="entry name" value="zf-C2HC5"/>
    <property type="match status" value="1"/>
</dbReference>
<dbReference type="GO" id="GO:0005634">
    <property type="term" value="C:nucleus"/>
    <property type="evidence" value="ECO:0007669"/>
    <property type="project" value="InterPro"/>
</dbReference>
<keyword evidence="1" id="KW-0175">Coiled coil</keyword>
<accession>A0AAJ7SIN6</accession>
<dbReference type="GO" id="GO:0072344">
    <property type="term" value="P:rescue of stalled ribosome"/>
    <property type="evidence" value="ECO:0007669"/>
    <property type="project" value="InterPro"/>
</dbReference>
<organism evidence="3 4">
    <name type="scientific">Galendromus occidentalis</name>
    <name type="common">western predatory mite</name>
    <dbReference type="NCBI Taxonomy" id="34638"/>
    <lineage>
        <taxon>Eukaryota</taxon>
        <taxon>Metazoa</taxon>
        <taxon>Ecdysozoa</taxon>
        <taxon>Arthropoda</taxon>
        <taxon>Chelicerata</taxon>
        <taxon>Arachnida</taxon>
        <taxon>Acari</taxon>
        <taxon>Parasitiformes</taxon>
        <taxon>Mesostigmata</taxon>
        <taxon>Gamasina</taxon>
        <taxon>Phytoseioidea</taxon>
        <taxon>Phytoseiidae</taxon>
        <taxon>Typhlodrominae</taxon>
        <taxon>Galendromus</taxon>
    </lineage>
</organism>
<dbReference type="PANTHER" id="PTHR12963">
    <property type="entry name" value="THYROID RECEPTOR INTERACTING PROTEIN RELATED"/>
    <property type="match status" value="1"/>
</dbReference>
<gene>
    <name evidence="4" type="primary">LOC100907048</name>
</gene>
<dbReference type="Pfam" id="PF04266">
    <property type="entry name" value="ASCH"/>
    <property type="match status" value="1"/>
</dbReference>
<evidence type="ECO:0000313" key="3">
    <source>
        <dbReference type="Proteomes" id="UP000694867"/>
    </source>
</evidence>